<keyword evidence="2" id="KW-1185">Reference proteome</keyword>
<reference evidence="1 2" key="1">
    <citation type="journal article" date="2023" name="Science">
        <title>Complex scaffold remodeling in plant triterpene biosynthesis.</title>
        <authorList>
            <person name="De La Pena R."/>
            <person name="Hodgson H."/>
            <person name="Liu J.C."/>
            <person name="Stephenson M.J."/>
            <person name="Martin A.C."/>
            <person name="Owen C."/>
            <person name="Harkess A."/>
            <person name="Leebens-Mack J."/>
            <person name="Jimenez L.E."/>
            <person name="Osbourn A."/>
            <person name="Sattely E.S."/>
        </authorList>
    </citation>
    <scope>NUCLEOTIDE SEQUENCE [LARGE SCALE GENOMIC DNA]</scope>
    <source>
        <strain evidence="2">cv. JPN11</strain>
        <tissue evidence="1">Leaf</tissue>
    </source>
</reference>
<gene>
    <name evidence="1" type="ORF">OWV82_003691</name>
</gene>
<evidence type="ECO:0000313" key="1">
    <source>
        <dbReference type="EMBL" id="KAJ4724735.1"/>
    </source>
</evidence>
<proteinExistence type="predicted"/>
<dbReference type="EMBL" id="CM051395">
    <property type="protein sequence ID" value="KAJ4724735.1"/>
    <property type="molecule type" value="Genomic_DNA"/>
</dbReference>
<accession>A0ACC1YLQ1</accession>
<sequence>MKASGMYFALISSIVCAGVAGLILTLILKEIIHPDSHDLIYIISLGVRSLFAFAAAICFLVVALMLCSLAFGKDNCSNVSAAAAPETVSQSTGPKPSKNKIVPTSLLPPDQQQSLNIV</sequence>
<evidence type="ECO:0000313" key="2">
    <source>
        <dbReference type="Proteomes" id="UP001164539"/>
    </source>
</evidence>
<name>A0ACC1YLQ1_MELAZ</name>
<organism evidence="1 2">
    <name type="scientific">Melia azedarach</name>
    <name type="common">Chinaberry tree</name>
    <dbReference type="NCBI Taxonomy" id="155640"/>
    <lineage>
        <taxon>Eukaryota</taxon>
        <taxon>Viridiplantae</taxon>
        <taxon>Streptophyta</taxon>
        <taxon>Embryophyta</taxon>
        <taxon>Tracheophyta</taxon>
        <taxon>Spermatophyta</taxon>
        <taxon>Magnoliopsida</taxon>
        <taxon>eudicotyledons</taxon>
        <taxon>Gunneridae</taxon>
        <taxon>Pentapetalae</taxon>
        <taxon>rosids</taxon>
        <taxon>malvids</taxon>
        <taxon>Sapindales</taxon>
        <taxon>Meliaceae</taxon>
        <taxon>Melia</taxon>
    </lineage>
</organism>
<dbReference type="Proteomes" id="UP001164539">
    <property type="component" value="Chromosome 2"/>
</dbReference>
<protein>
    <submittedName>
        <fullName evidence="1">Uncharacterized protein</fullName>
    </submittedName>
</protein>
<comment type="caution">
    <text evidence="1">The sequence shown here is derived from an EMBL/GenBank/DDBJ whole genome shotgun (WGS) entry which is preliminary data.</text>
</comment>